<dbReference type="InterPro" id="IPR052345">
    <property type="entry name" value="Rad_response_metalloprotease"/>
</dbReference>
<evidence type="ECO:0000313" key="3">
    <source>
        <dbReference type="EMBL" id="SPR97327.1"/>
    </source>
</evidence>
<dbReference type="InterPro" id="IPR001387">
    <property type="entry name" value="Cro/C1-type_HTH"/>
</dbReference>
<dbReference type="PANTHER" id="PTHR43236:SF1">
    <property type="entry name" value="BLL7220 PROTEIN"/>
    <property type="match status" value="1"/>
</dbReference>
<reference evidence="3 4" key="1">
    <citation type="submission" date="2018-01" db="EMBL/GenBank/DDBJ databases">
        <authorList>
            <person name="Gaut B.S."/>
            <person name="Morton B.R."/>
            <person name="Clegg M.T."/>
            <person name="Duvall M.R."/>
        </authorList>
    </citation>
    <scope>NUCLEOTIDE SEQUENCE [LARGE SCALE GENOMIC DNA]</scope>
    <source>
        <strain evidence="3">Cupriavidus taiwanensis cmp 52</strain>
    </source>
</reference>
<dbReference type="SUPFAM" id="SSF47413">
    <property type="entry name" value="lambda repressor-like DNA-binding domains"/>
    <property type="match status" value="1"/>
</dbReference>
<dbReference type="EMBL" id="OVTA01000009">
    <property type="protein sequence ID" value="SPR97327.1"/>
    <property type="molecule type" value="Genomic_DNA"/>
</dbReference>
<dbReference type="RefSeq" id="WP_116383013.1">
    <property type="nucleotide sequence ID" value="NZ_LS483233.1"/>
</dbReference>
<dbReference type="InterPro" id="IPR010359">
    <property type="entry name" value="IrrE_HExxH"/>
</dbReference>
<dbReference type="InterPro" id="IPR010982">
    <property type="entry name" value="Lambda_DNA-bd_dom_sf"/>
</dbReference>
<evidence type="ECO:0000313" key="4">
    <source>
        <dbReference type="Proteomes" id="UP000256805"/>
    </source>
</evidence>
<dbReference type="PROSITE" id="PS50943">
    <property type="entry name" value="HTH_CROC1"/>
    <property type="match status" value="1"/>
</dbReference>
<evidence type="ECO:0000259" key="2">
    <source>
        <dbReference type="PROSITE" id="PS50943"/>
    </source>
</evidence>
<feature type="domain" description="HTH cro/C1-type" evidence="2">
    <location>
        <begin position="13"/>
        <end position="67"/>
    </location>
</feature>
<sequence length="381" mass="42505">MRRSVTGFRGERLSQVLDARRLTQVQLASMIDVSPATISKWRNNQQNPDPEKLDRLAAVVNVAPEWFLRSKPESAVTPPLFRSNASALVSARALMHARLEWAEEIAATLEEYVDFPSVDFPTFEFKDPSEISDQDIELAAVACRTRWRLGLGPVPDVVLAIENAGGVVIREVTGVGQIEGVSRWHEDRPFVLLCADKANAIRGRFDAAHELGHIVLHRHIASPAAKTMHKELERQAHRFAAAFLLPAETFAADCPFPPTLDTLLALKSRWKASVAAMIMRLHALELIDDNEKLNLFKRLSARFGRKAEPRDDMFLPEEPRLLRKSIELLVDSGTFRRDEIHRLFGLSAGDIHSLGGLPSGYLNAAPAVVLDLQSVRLRRAS</sequence>
<dbReference type="PANTHER" id="PTHR43236">
    <property type="entry name" value="ANTITOXIN HIGA1"/>
    <property type="match status" value="1"/>
</dbReference>
<protein>
    <submittedName>
        <fullName evidence="3">Putative phage-related DNA-binding protein</fullName>
    </submittedName>
</protein>
<organism evidence="3 4">
    <name type="scientific">Cupriavidus taiwanensis</name>
    <dbReference type="NCBI Taxonomy" id="164546"/>
    <lineage>
        <taxon>Bacteria</taxon>
        <taxon>Pseudomonadati</taxon>
        <taxon>Pseudomonadota</taxon>
        <taxon>Betaproteobacteria</taxon>
        <taxon>Burkholderiales</taxon>
        <taxon>Burkholderiaceae</taxon>
        <taxon>Cupriavidus</taxon>
    </lineage>
</organism>
<comment type="similarity">
    <text evidence="1">Belongs to the short-chain fatty acyl-CoA assimilation regulator (ScfR) family.</text>
</comment>
<dbReference type="Proteomes" id="UP000256805">
    <property type="component" value="Unassembled WGS sequence"/>
</dbReference>
<dbReference type="CDD" id="cd00093">
    <property type="entry name" value="HTH_XRE"/>
    <property type="match status" value="1"/>
</dbReference>
<evidence type="ECO:0000256" key="1">
    <source>
        <dbReference type="ARBA" id="ARBA00007227"/>
    </source>
</evidence>
<dbReference type="AlphaFoldDB" id="A0A375IWM0"/>
<dbReference type="Pfam" id="PF06114">
    <property type="entry name" value="Peptidase_M78"/>
    <property type="match status" value="1"/>
</dbReference>
<accession>A0A375IWM0</accession>
<dbReference type="Gene3D" id="1.10.10.2910">
    <property type="match status" value="1"/>
</dbReference>
<name>A0A375IWM0_9BURK</name>
<dbReference type="Gene3D" id="1.10.260.40">
    <property type="entry name" value="lambda repressor-like DNA-binding domains"/>
    <property type="match status" value="1"/>
</dbReference>
<proteinExistence type="inferred from homology"/>
<gene>
    <name evidence="3" type="ORF">CBM2634_A170057</name>
</gene>
<dbReference type="Pfam" id="PF01381">
    <property type="entry name" value="HTH_3"/>
    <property type="match status" value="1"/>
</dbReference>
<keyword evidence="3" id="KW-0238">DNA-binding</keyword>
<dbReference type="GO" id="GO:0003677">
    <property type="term" value="F:DNA binding"/>
    <property type="evidence" value="ECO:0007669"/>
    <property type="project" value="UniProtKB-KW"/>
</dbReference>
<dbReference type="SMART" id="SM00530">
    <property type="entry name" value="HTH_XRE"/>
    <property type="match status" value="1"/>
</dbReference>